<evidence type="ECO:0000256" key="6">
    <source>
        <dbReference type="ARBA" id="ARBA00022840"/>
    </source>
</evidence>
<feature type="transmembrane region" description="Helical" evidence="10">
    <location>
        <begin position="315"/>
        <end position="339"/>
    </location>
</feature>
<proteinExistence type="predicted"/>
<dbReference type="FunFam" id="3.40.50.300:FF:000327">
    <property type="entry name" value="ATP-binding cassette sub-family A member 3"/>
    <property type="match status" value="1"/>
</dbReference>
<feature type="domain" description="ABC transporter" evidence="11">
    <location>
        <begin position="540"/>
        <end position="770"/>
    </location>
</feature>
<feature type="region of interest" description="Disordered" evidence="9">
    <location>
        <begin position="850"/>
        <end position="880"/>
    </location>
</feature>
<dbReference type="InterPro" id="IPR003439">
    <property type="entry name" value="ABC_transporter-like_ATP-bd"/>
</dbReference>
<dbReference type="PROSITE" id="PS50893">
    <property type="entry name" value="ABC_TRANSPORTER_2"/>
    <property type="match status" value="2"/>
</dbReference>
<evidence type="ECO:0000256" key="4">
    <source>
        <dbReference type="ARBA" id="ARBA00022737"/>
    </source>
</evidence>
<dbReference type="SUPFAM" id="SSF52540">
    <property type="entry name" value="P-loop containing nucleoside triphosphate hydrolases"/>
    <property type="match status" value="2"/>
</dbReference>
<feature type="domain" description="ABC transporter" evidence="11">
    <location>
        <begin position="1396"/>
        <end position="1626"/>
    </location>
</feature>
<feature type="transmembrane region" description="Helical" evidence="10">
    <location>
        <begin position="1216"/>
        <end position="1233"/>
    </location>
</feature>
<evidence type="ECO:0000256" key="9">
    <source>
        <dbReference type="SAM" id="MobiDB-lite"/>
    </source>
</evidence>
<keyword evidence="5" id="KW-0547">Nucleotide-binding</keyword>
<evidence type="ECO:0000256" key="10">
    <source>
        <dbReference type="SAM" id="Phobius"/>
    </source>
</evidence>
<evidence type="ECO:0000259" key="11">
    <source>
        <dbReference type="PROSITE" id="PS50893"/>
    </source>
</evidence>
<dbReference type="GO" id="GO:0016020">
    <property type="term" value="C:membrane"/>
    <property type="evidence" value="ECO:0007669"/>
    <property type="project" value="UniProtKB-SubCell"/>
</dbReference>
<feature type="transmembrane region" description="Helical" evidence="10">
    <location>
        <begin position="48"/>
        <end position="65"/>
    </location>
</feature>
<keyword evidence="7 10" id="KW-1133">Transmembrane helix</keyword>
<protein>
    <recommendedName>
        <fullName evidence="11">ABC transporter domain-containing protein</fullName>
    </recommendedName>
</protein>
<feature type="transmembrane region" description="Helical" evidence="10">
    <location>
        <begin position="389"/>
        <end position="407"/>
    </location>
</feature>
<dbReference type="FunFam" id="3.40.50.300:FF:000298">
    <property type="entry name" value="ATP-binding cassette sub-family A member 12"/>
    <property type="match status" value="1"/>
</dbReference>
<dbReference type="GO" id="GO:0005524">
    <property type="term" value="F:ATP binding"/>
    <property type="evidence" value="ECO:0007669"/>
    <property type="project" value="UniProtKB-KW"/>
</dbReference>
<dbReference type="SMART" id="SM00382">
    <property type="entry name" value="AAA"/>
    <property type="match status" value="2"/>
</dbReference>
<dbReference type="Proteomes" id="UP001329430">
    <property type="component" value="Chromosome 6"/>
</dbReference>
<keyword evidence="13" id="KW-1185">Reference proteome</keyword>
<feature type="transmembrane region" description="Helical" evidence="10">
    <location>
        <begin position="930"/>
        <end position="951"/>
    </location>
</feature>
<feature type="compositionally biased region" description="Polar residues" evidence="9">
    <location>
        <begin position="866"/>
        <end position="880"/>
    </location>
</feature>
<evidence type="ECO:0000256" key="3">
    <source>
        <dbReference type="ARBA" id="ARBA00022692"/>
    </source>
</evidence>
<keyword evidence="3 10" id="KW-0812">Transmembrane</keyword>
<dbReference type="Pfam" id="PF00005">
    <property type="entry name" value="ABC_tran"/>
    <property type="match status" value="2"/>
</dbReference>
<dbReference type="GO" id="GO:0016887">
    <property type="term" value="F:ATP hydrolysis activity"/>
    <property type="evidence" value="ECO:0007669"/>
    <property type="project" value="InterPro"/>
</dbReference>
<feature type="transmembrane region" description="Helical" evidence="10">
    <location>
        <begin position="267"/>
        <end position="295"/>
    </location>
</feature>
<feature type="transmembrane region" description="Helical" evidence="10">
    <location>
        <begin position="1185"/>
        <end position="1204"/>
    </location>
</feature>
<dbReference type="GO" id="GO:0005319">
    <property type="term" value="F:lipid transporter activity"/>
    <property type="evidence" value="ECO:0007669"/>
    <property type="project" value="TreeGrafter"/>
</dbReference>
<dbReference type="CDD" id="cd03263">
    <property type="entry name" value="ABC_subfamily_A"/>
    <property type="match status" value="2"/>
</dbReference>
<accession>A0AAN7VBX8</accession>
<dbReference type="InterPro" id="IPR026082">
    <property type="entry name" value="ABCA"/>
</dbReference>
<comment type="caution">
    <text evidence="12">The sequence shown here is derived from an EMBL/GenBank/DDBJ whole genome shotgun (WGS) entry which is preliminary data.</text>
</comment>
<comment type="subcellular location">
    <subcellularLocation>
        <location evidence="1">Membrane</location>
        <topology evidence="1">Multi-pass membrane protein</topology>
    </subcellularLocation>
</comment>
<feature type="transmembrane region" description="Helical" evidence="10">
    <location>
        <begin position="419"/>
        <end position="443"/>
    </location>
</feature>
<feature type="transmembrane region" description="Helical" evidence="10">
    <location>
        <begin position="463"/>
        <end position="485"/>
    </location>
</feature>
<dbReference type="PROSITE" id="PS00211">
    <property type="entry name" value="ABC_TRANSPORTER_1"/>
    <property type="match status" value="1"/>
</dbReference>
<organism evidence="12 13">
    <name type="scientific">Pyrocoelia pectoralis</name>
    <dbReference type="NCBI Taxonomy" id="417401"/>
    <lineage>
        <taxon>Eukaryota</taxon>
        <taxon>Metazoa</taxon>
        <taxon>Ecdysozoa</taxon>
        <taxon>Arthropoda</taxon>
        <taxon>Hexapoda</taxon>
        <taxon>Insecta</taxon>
        <taxon>Pterygota</taxon>
        <taxon>Neoptera</taxon>
        <taxon>Endopterygota</taxon>
        <taxon>Coleoptera</taxon>
        <taxon>Polyphaga</taxon>
        <taxon>Elateriformia</taxon>
        <taxon>Elateroidea</taxon>
        <taxon>Lampyridae</taxon>
        <taxon>Lampyrinae</taxon>
        <taxon>Pyrocoelia</taxon>
    </lineage>
</organism>
<evidence type="ECO:0000313" key="13">
    <source>
        <dbReference type="Proteomes" id="UP001329430"/>
    </source>
</evidence>
<sequence length="1720" mass="196317">MCQYEYHQVNANTINERKMNKRIDKFFLLMWKNFLLQWRHPRQTAVEILAPVIFCSLLVIIRSLVSPEPHPARFYETFKNAMPILTNVTTIKSIAWSPYNRYLSKIMDNTIAAICKDEEIIPCSLAHLPFQNSSALQTYLSNDLNLIVTLAGVQFSNSLSGDVALPPRVDVTIRFPGELRSGVSLGAKGFGQYTWKTNLLFPLYQIAGPRGWDMNEGGEPSYYYEGFLKLQQELSYAIIKHFKNDFNRSSVPVFMQRFPYPRWIHDLLLTALQTFIGLIIMLSFVYTCISTVKVITTEKEKQLKEAMKIMGLPNWLHWTAWFVKTFLVMLITVILMVILMTAKWYPGRNYTVFSQSNPLVIFLFLLFFICATITFCFAISVFFSNANTAATIAGMAWFLSYFPYSFLQDKYARLTLTEKMFTCLCSNSAMAYGFQLVIMFEGVGDGLQWHNIWKTSTPDDNLTMGYLIIMLVVDAFVYLLIALYVEAVFPGEYGVPKPWYFPVTRSFWCGQRPIKVDDYRKTPLESSFYEKEPTHLRIGIKIDRLRKEYKQGKVAVRDLSLNMYRDQITVLLGHNGAGKTTTMSMLTGMIPPTRGTAFVDGCDITKNMAGVRNSLGLCPQHNILFDELTVEEHIYFYSRLKGVPKPDINAEIEKYVEMLELQPKKKAKAETLSGGMKRKLSVGVALCGGSSVVMFDEPTAGMDPAARRALWDLLQVQKKGRTILLTTHFMDEADLLGDRIAIMAGGKLQCCGSSFFLKKKYGAGYHLIMEKKSMCEVNNVTNLLQKYMPQIQVDSCIGSELRYILSEEQSSIFEKMFADLETNSNCLGIQSYGISLTTLEEVFMKIGADHGQEENSDSEGSEIFINGNSTRDQPHKNNSLNDTIIMNGHRTNDHNVQIQMSDNVLKGWALHLNQVRAMLLKRGLSIMRSWILFIIQNCIPILFLILAIVVVRGAQVFRDLPNLRIQLESYGRSVTVFNYSKDNLYAEKYKEYLYYRNKNIVDLGNDSLSEYMFNMTANNKTAVRLRYIAGATFQKDNSIIAWFNNEPYHSPPLTLQLAMNTILRKELGNDHHIQFYNYPLEFTINTKLLDLMRGRNMGFQIAFNIGFSMAFVSSFYVMFYVRERVCKAKHLQFVSGVNVLSFWGPSFLCDMVTFMFTSMCVIITLLAFQEHGFTTILELARTFSVLLYFGFSMLPMMYLASYLFDIPSTGYTRMTLVNIFTGVAGFLIIQVLGSPGLDLEHIAKALHWLFLIIPHYSLSTGIRDINIIYATHTLCNTMLEACIKFDLPGYPRLTPAQCKERLCKAQEQCCSNSTNYYAWKAPGIGRNVLFSSMVGIFLITILLLIEFRILERVKYALQRKKVRPDPPLVENEDNDVIREKEKIQNMSINDIKKYNLVLQNVTKYYKNFLAVNKICLAVNRYECFGLLGVNGAGKTSTFKMMTGDVKISEGDAWVNGLSLKTKMKDIHQLIGYCPQFDALLDDLTCKETLIVFSLLRGFTMSDSKLIAKKLADDFDFLRHLDKKVKQLSGGNKRKLSTAVAMIGNPLVLYLDEPTTGMDPATKRYLWNALCKVRDQGTCIVLTSHSMDECEALCTRLAIMVNGAFMCLGSTQHLKSKFSEGYTLIIKVKKVNSLDNEELQTSDTDPIEEFVMENFTSAVIREKHQELLTFYIRDKSLPWSKMFGIMERGKQMLNIEDYSLGQSSLEQVFLTFTKHQREGES</sequence>
<feature type="transmembrane region" description="Helical" evidence="10">
    <location>
        <begin position="1142"/>
        <end position="1165"/>
    </location>
</feature>
<dbReference type="PANTHER" id="PTHR19229:SF250">
    <property type="entry name" value="ABC TRANSPORTER DOMAIN-CONTAINING PROTEIN-RELATED"/>
    <property type="match status" value="1"/>
</dbReference>
<evidence type="ECO:0000256" key="1">
    <source>
        <dbReference type="ARBA" id="ARBA00004141"/>
    </source>
</evidence>
<gene>
    <name evidence="12" type="ORF">RI129_008868</name>
</gene>
<feature type="transmembrane region" description="Helical" evidence="10">
    <location>
        <begin position="359"/>
        <end position="383"/>
    </location>
</feature>
<dbReference type="InterPro" id="IPR027417">
    <property type="entry name" value="P-loop_NTPase"/>
</dbReference>
<dbReference type="Pfam" id="PF12698">
    <property type="entry name" value="ABC2_membrane_3"/>
    <property type="match status" value="2"/>
</dbReference>
<dbReference type="Gene3D" id="3.40.50.300">
    <property type="entry name" value="P-loop containing nucleotide triphosphate hydrolases"/>
    <property type="match status" value="2"/>
</dbReference>
<dbReference type="InterPro" id="IPR056264">
    <property type="entry name" value="R2_ABCA1-4-like"/>
</dbReference>
<keyword evidence="2" id="KW-0813">Transport</keyword>
<keyword evidence="4" id="KW-0677">Repeat</keyword>
<keyword evidence="6" id="KW-0067">ATP-binding</keyword>
<evidence type="ECO:0000256" key="8">
    <source>
        <dbReference type="ARBA" id="ARBA00023136"/>
    </source>
</evidence>
<keyword evidence="8 10" id="KW-0472">Membrane</keyword>
<evidence type="ECO:0000256" key="2">
    <source>
        <dbReference type="ARBA" id="ARBA00022448"/>
    </source>
</evidence>
<dbReference type="PANTHER" id="PTHR19229">
    <property type="entry name" value="ATP-BINDING CASSETTE TRANSPORTER SUBFAMILY A ABCA"/>
    <property type="match status" value="1"/>
</dbReference>
<evidence type="ECO:0000256" key="5">
    <source>
        <dbReference type="ARBA" id="ARBA00022741"/>
    </source>
</evidence>
<feature type="transmembrane region" description="Helical" evidence="10">
    <location>
        <begin position="1328"/>
        <end position="1350"/>
    </location>
</feature>
<reference evidence="12 13" key="1">
    <citation type="journal article" date="2024" name="Insects">
        <title>An Improved Chromosome-Level Genome Assembly of the Firefly Pyrocoelia pectoralis.</title>
        <authorList>
            <person name="Fu X."/>
            <person name="Meyer-Rochow V.B."/>
            <person name="Ballantyne L."/>
            <person name="Zhu X."/>
        </authorList>
    </citation>
    <scope>NUCLEOTIDE SEQUENCE [LARGE SCALE GENOMIC DNA]</scope>
    <source>
        <strain evidence="12">XCY_ONT2</strain>
    </source>
</reference>
<dbReference type="Pfam" id="PF23321">
    <property type="entry name" value="R1_ABCA1"/>
    <property type="match status" value="1"/>
</dbReference>
<dbReference type="EMBL" id="JAVRBK010000006">
    <property type="protein sequence ID" value="KAK5642701.1"/>
    <property type="molecule type" value="Genomic_DNA"/>
</dbReference>
<dbReference type="InterPro" id="IPR017871">
    <property type="entry name" value="ABC_transporter-like_CS"/>
</dbReference>
<dbReference type="InterPro" id="IPR013525">
    <property type="entry name" value="ABC2_TM"/>
</dbReference>
<dbReference type="GO" id="GO:0140359">
    <property type="term" value="F:ABC-type transporter activity"/>
    <property type="evidence" value="ECO:0007669"/>
    <property type="project" value="InterPro"/>
</dbReference>
<evidence type="ECO:0000256" key="7">
    <source>
        <dbReference type="ARBA" id="ARBA00022989"/>
    </source>
</evidence>
<evidence type="ECO:0000313" key="12">
    <source>
        <dbReference type="EMBL" id="KAK5642701.1"/>
    </source>
</evidence>
<dbReference type="InterPro" id="IPR003593">
    <property type="entry name" value="AAA+_ATPase"/>
</dbReference>
<feature type="transmembrane region" description="Helical" evidence="10">
    <location>
        <begin position="1101"/>
        <end position="1121"/>
    </location>
</feature>
<name>A0AAN7VBX8_9COLE</name>